<gene>
    <name evidence="1" type="primary">Nfu_g_1_024423</name>
</gene>
<accession>A0A1A8KAL9</accession>
<evidence type="ECO:0000313" key="1">
    <source>
        <dbReference type="EMBL" id="SBR28709.1"/>
    </source>
</evidence>
<proteinExistence type="predicted"/>
<dbReference type="EMBL" id="HAEE01008659">
    <property type="protein sequence ID" value="SBR28709.1"/>
    <property type="molecule type" value="Transcribed_RNA"/>
</dbReference>
<name>A0A1A8KAL9_NOTKU</name>
<reference evidence="1" key="1">
    <citation type="submission" date="2016-05" db="EMBL/GenBank/DDBJ databases">
        <authorList>
            <person name="Lavstsen T."/>
            <person name="Jespersen J.S."/>
        </authorList>
    </citation>
    <scope>NUCLEOTIDE SEQUENCE</scope>
    <source>
        <tissue evidence="1">Brain</tissue>
    </source>
</reference>
<organism evidence="1">
    <name type="scientific">Nothobranchius kuhntae</name>
    <name type="common">Beira killifish</name>
    <dbReference type="NCBI Taxonomy" id="321403"/>
    <lineage>
        <taxon>Eukaryota</taxon>
        <taxon>Metazoa</taxon>
        <taxon>Chordata</taxon>
        <taxon>Craniata</taxon>
        <taxon>Vertebrata</taxon>
        <taxon>Euteleostomi</taxon>
        <taxon>Actinopterygii</taxon>
        <taxon>Neopterygii</taxon>
        <taxon>Teleostei</taxon>
        <taxon>Neoteleostei</taxon>
        <taxon>Acanthomorphata</taxon>
        <taxon>Ovalentaria</taxon>
        <taxon>Atherinomorphae</taxon>
        <taxon>Cyprinodontiformes</taxon>
        <taxon>Nothobranchiidae</taxon>
        <taxon>Nothobranchius</taxon>
    </lineage>
</organism>
<feature type="non-terminal residue" evidence="1">
    <location>
        <position position="62"/>
    </location>
</feature>
<reference evidence="1" key="2">
    <citation type="submission" date="2016-06" db="EMBL/GenBank/DDBJ databases">
        <title>The genome of a short-lived fish provides insights into sex chromosome evolution and the genetic control of aging.</title>
        <authorList>
            <person name="Reichwald K."/>
            <person name="Felder M."/>
            <person name="Petzold A."/>
            <person name="Koch P."/>
            <person name="Groth M."/>
            <person name="Platzer M."/>
        </authorList>
    </citation>
    <scope>NUCLEOTIDE SEQUENCE</scope>
    <source>
        <tissue evidence="1">Brain</tissue>
    </source>
</reference>
<dbReference type="AlphaFoldDB" id="A0A1A8KAL9"/>
<protein>
    <submittedName>
        <fullName evidence="1">Uncharacterized protein</fullName>
    </submittedName>
</protein>
<sequence length="62" mass="7123">LTVPRGDADVNMADTWVLGKKHSSQVKFPHRWILNSEAIYRKGQSKLYFLSRSFKICSKILG</sequence>
<feature type="non-terminal residue" evidence="1">
    <location>
        <position position="1"/>
    </location>
</feature>